<proteinExistence type="predicted"/>
<evidence type="ECO:0000313" key="2">
    <source>
        <dbReference type="Proteomes" id="UP000318437"/>
    </source>
</evidence>
<accession>A0A5C6CWH2</accession>
<name>A0A5C6CWH2_9BACT</name>
<keyword evidence="2" id="KW-1185">Reference proteome</keyword>
<dbReference type="PANTHER" id="PTHR36451:SF1">
    <property type="entry name" value="OMEGA-HYDROXY-BETA-DIHYDROMENAQUINONE-9 SULFOTRANSFERASE STF3"/>
    <property type="match status" value="1"/>
</dbReference>
<dbReference type="AlphaFoldDB" id="A0A5C6CWH2"/>
<dbReference type="InterPro" id="IPR027417">
    <property type="entry name" value="P-loop_NTPase"/>
</dbReference>
<dbReference type="PANTHER" id="PTHR36451">
    <property type="entry name" value="PAPS-DEPENDENT SULFOTRANSFERASE STF3"/>
    <property type="match status" value="1"/>
</dbReference>
<dbReference type="InterPro" id="IPR052736">
    <property type="entry name" value="Stf3_sulfotransferase"/>
</dbReference>
<sequence>MPKSASARKSRSEASLWMGMDFFAWVRLLGHNRFAVSFSKLPQVLLITLVAVLNTSLRWLEVLWYGAALRKIEVGEDPIFIIGHWRTGTTMLHELLALDSRNRCPTTYECLSPNHFLLSERIVRRLASWMLPRTRPFDNMRMSFDRPQEDEAALCLRGQPSPFLTVAFPGRSVQDQSYVTLEGLTKRQLSAWKAKLLWFLKLLLYKKPGRLVLKSPQHTFRLPVLNEMFPRAKFVYLVRDPYVVYPSTVHFWTTMYEIYGLQDFDDATVEEFVLSTFEQMHTRMEATRDQIPSGRFFEMRYEKLAENPLAELEQLYDFLDSDFEYVRPAVEKYAERSKRYRTNEYELDESSREAVTRRWAEYIEKHGYERCELPAPPEVLTT</sequence>
<dbReference type="OrthoDB" id="9777890at2"/>
<protein>
    <submittedName>
        <fullName evidence="1">Sulfotransferase domain protein</fullName>
    </submittedName>
</protein>
<dbReference type="Gene3D" id="3.40.50.300">
    <property type="entry name" value="P-loop containing nucleotide triphosphate hydrolases"/>
    <property type="match status" value="1"/>
</dbReference>
<gene>
    <name evidence="1" type="ORF">Pla144_01090</name>
</gene>
<dbReference type="SUPFAM" id="SSF52540">
    <property type="entry name" value="P-loop containing nucleoside triphosphate hydrolases"/>
    <property type="match status" value="1"/>
</dbReference>
<organism evidence="1 2">
    <name type="scientific">Bythopirellula polymerisocia</name>
    <dbReference type="NCBI Taxonomy" id="2528003"/>
    <lineage>
        <taxon>Bacteria</taxon>
        <taxon>Pseudomonadati</taxon>
        <taxon>Planctomycetota</taxon>
        <taxon>Planctomycetia</taxon>
        <taxon>Pirellulales</taxon>
        <taxon>Lacipirellulaceae</taxon>
        <taxon>Bythopirellula</taxon>
    </lineage>
</organism>
<dbReference type="Proteomes" id="UP000318437">
    <property type="component" value="Unassembled WGS sequence"/>
</dbReference>
<comment type="caution">
    <text evidence="1">The sequence shown here is derived from an EMBL/GenBank/DDBJ whole genome shotgun (WGS) entry which is preliminary data.</text>
</comment>
<keyword evidence="1" id="KW-0808">Transferase</keyword>
<dbReference type="Pfam" id="PF13469">
    <property type="entry name" value="Sulfotransfer_3"/>
    <property type="match status" value="1"/>
</dbReference>
<evidence type="ECO:0000313" key="1">
    <source>
        <dbReference type="EMBL" id="TWU29333.1"/>
    </source>
</evidence>
<dbReference type="GO" id="GO:0016740">
    <property type="term" value="F:transferase activity"/>
    <property type="evidence" value="ECO:0007669"/>
    <property type="project" value="UniProtKB-KW"/>
</dbReference>
<dbReference type="EMBL" id="SJPS01000001">
    <property type="protein sequence ID" value="TWU29333.1"/>
    <property type="molecule type" value="Genomic_DNA"/>
</dbReference>
<reference evidence="1 2" key="1">
    <citation type="submission" date="2019-02" db="EMBL/GenBank/DDBJ databases">
        <title>Deep-cultivation of Planctomycetes and their phenomic and genomic characterization uncovers novel biology.</title>
        <authorList>
            <person name="Wiegand S."/>
            <person name="Jogler M."/>
            <person name="Boedeker C."/>
            <person name="Pinto D."/>
            <person name="Vollmers J."/>
            <person name="Rivas-Marin E."/>
            <person name="Kohn T."/>
            <person name="Peeters S.H."/>
            <person name="Heuer A."/>
            <person name="Rast P."/>
            <person name="Oberbeckmann S."/>
            <person name="Bunk B."/>
            <person name="Jeske O."/>
            <person name="Meyerdierks A."/>
            <person name="Storesund J.E."/>
            <person name="Kallscheuer N."/>
            <person name="Luecker S."/>
            <person name="Lage O.M."/>
            <person name="Pohl T."/>
            <person name="Merkel B.J."/>
            <person name="Hornburger P."/>
            <person name="Mueller R.-W."/>
            <person name="Bruemmer F."/>
            <person name="Labrenz M."/>
            <person name="Spormann A.M."/>
            <person name="Op Den Camp H."/>
            <person name="Overmann J."/>
            <person name="Amann R."/>
            <person name="Jetten M.S.M."/>
            <person name="Mascher T."/>
            <person name="Medema M.H."/>
            <person name="Devos D.P."/>
            <person name="Kaster A.-K."/>
            <person name="Ovreas L."/>
            <person name="Rohde M."/>
            <person name="Galperin M.Y."/>
            <person name="Jogler C."/>
        </authorList>
    </citation>
    <scope>NUCLEOTIDE SEQUENCE [LARGE SCALE GENOMIC DNA]</scope>
    <source>
        <strain evidence="1 2">Pla144</strain>
    </source>
</reference>